<dbReference type="InterPro" id="IPR014729">
    <property type="entry name" value="Rossmann-like_a/b/a_fold"/>
</dbReference>
<feature type="domain" description="UspA" evidence="2">
    <location>
        <begin position="5"/>
        <end position="147"/>
    </location>
</feature>
<dbReference type="PANTHER" id="PTHR46268:SF6">
    <property type="entry name" value="UNIVERSAL STRESS PROTEIN UP12"/>
    <property type="match status" value="1"/>
</dbReference>
<gene>
    <name evidence="3" type="ORF">HHL11_28565</name>
</gene>
<dbReference type="CDD" id="cd00293">
    <property type="entry name" value="USP-like"/>
    <property type="match status" value="2"/>
</dbReference>
<dbReference type="Pfam" id="PF00582">
    <property type="entry name" value="Usp"/>
    <property type="match status" value="2"/>
</dbReference>
<dbReference type="InterPro" id="IPR006016">
    <property type="entry name" value="UspA"/>
</dbReference>
<evidence type="ECO:0000259" key="2">
    <source>
        <dbReference type="Pfam" id="PF00582"/>
    </source>
</evidence>
<dbReference type="Proteomes" id="UP000541185">
    <property type="component" value="Unassembled WGS sequence"/>
</dbReference>
<evidence type="ECO:0000313" key="4">
    <source>
        <dbReference type="Proteomes" id="UP000541185"/>
    </source>
</evidence>
<dbReference type="InterPro" id="IPR006015">
    <property type="entry name" value="Universal_stress_UspA"/>
</dbReference>
<dbReference type="PANTHER" id="PTHR46268">
    <property type="entry name" value="STRESS RESPONSE PROTEIN NHAX"/>
    <property type="match status" value="1"/>
</dbReference>
<evidence type="ECO:0000313" key="3">
    <source>
        <dbReference type="EMBL" id="NML47736.1"/>
    </source>
</evidence>
<reference evidence="3 4" key="1">
    <citation type="submission" date="2020-04" db="EMBL/GenBank/DDBJ databases">
        <title>Ramlibacter sp. G-1-2-2 isolated from soil.</title>
        <authorList>
            <person name="Dahal R.H."/>
        </authorList>
    </citation>
    <scope>NUCLEOTIDE SEQUENCE [LARGE SCALE GENOMIC DNA]</scope>
    <source>
        <strain evidence="3 4">G-1-2-2</strain>
    </source>
</reference>
<keyword evidence="4" id="KW-1185">Reference proteome</keyword>
<dbReference type="Gene3D" id="3.40.50.620">
    <property type="entry name" value="HUPs"/>
    <property type="match status" value="2"/>
</dbReference>
<comment type="similarity">
    <text evidence="1">Belongs to the universal stress protein A family.</text>
</comment>
<protein>
    <submittedName>
        <fullName evidence="3">Universal stress protein</fullName>
    </submittedName>
</protein>
<name>A0A848H9P9_9BURK</name>
<dbReference type="RefSeq" id="WP_169421996.1">
    <property type="nucleotide sequence ID" value="NZ_JABBFX010000003.1"/>
</dbReference>
<dbReference type="PRINTS" id="PR01438">
    <property type="entry name" value="UNVRSLSTRESS"/>
</dbReference>
<dbReference type="AlphaFoldDB" id="A0A848H9P9"/>
<organism evidence="3 4">
    <name type="scientific">Ramlibacter agri</name>
    <dbReference type="NCBI Taxonomy" id="2728837"/>
    <lineage>
        <taxon>Bacteria</taxon>
        <taxon>Pseudomonadati</taxon>
        <taxon>Pseudomonadota</taxon>
        <taxon>Betaproteobacteria</taxon>
        <taxon>Burkholderiales</taxon>
        <taxon>Comamonadaceae</taxon>
        <taxon>Ramlibacter</taxon>
    </lineage>
</organism>
<comment type="caution">
    <text evidence="3">The sequence shown here is derived from an EMBL/GenBank/DDBJ whole genome shotgun (WGS) entry which is preliminary data.</text>
</comment>
<dbReference type="SUPFAM" id="SSF52402">
    <property type="entry name" value="Adenine nucleotide alpha hydrolases-like"/>
    <property type="match status" value="2"/>
</dbReference>
<dbReference type="EMBL" id="JABBFX010000003">
    <property type="protein sequence ID" value="NML47736.1"/>
    <property type="molecule type" value="Genomic_DNA"/>
</dbReference>
<evidence type="ECO:0000256" key="1">
    <source>
        <dbReference type="ARBA" id="ARBA00008791"/>
    </source>
</evidence>
<sequence>MTPLKRLLAATDLSAPARHAVERAALVARAAGARLDVVHVTDALSRLDELQRLLGDVPADLVERVRQETELPLTALAGMVRGRYGVGVATHVVDKALLAGIEETAAQVDADLLVLGARGSSTLRRMVLGSTAARLVSRIDRPQLVVKRMPVTDYRRVLVPVDFSAASLPSLHLARMVAPGALFVLMHAYEAPFEGKLWMAGVEPQYIGEYRRRARAEAEDRMASLAVSAGLPPAATATVLVHGSAAQRILEQEDEMDCDLVVAGRQGQNRVEDMLLGSVTRRLLADAEADVLVLP</sequence>
<feature type="domain" description="UspA" evidence="2">
    <location>
        <begin position="154"/>
        <end position="295"/>
    </location>
</feature>
<proteinExistence type="inferred from homology"/>
<accession>A0A848H9P9</accession>